<evidence type="ECO:0000256" key="1">
    <source>
        <dbReference type="SAM" id="MobiDB-lite"/>
    </source>
</evidence>
<dbReference type="KEGG" id="trb:HB776_22405"/>
<dbReference type="InterPro" id="IPR006448">
    <property type="entry name" value="Phage_term_ssu_P27"/>
</dbReference>
<evidence type="ECO:0000313" key="2">
    <source>
        <dbReference type="EMBL" id="QND73644.1"/>
    </source>
</evidence>
<dbReference type="Proteomes" id="UP000515291">
    <property type="component" value="Chromosome"/>
</dbReference>
<feature type="compositionally biased region" description="Basic residues" evidence="1">
    <location>
        <begin position="1"/>
        <end position="10"/>
    </location>
</feature>
<accession>A0A7G6U3R2</accession>
<protein>
    <submittedName>
        <fullName evidence="2">Phage terminase small subunit P27 family</fullName>
    </submittedName>
</protein>
<gene>
    <name evidence="2" type="ORF">HB776_22405</name>
</gene>
<feature type="region of interest" description="Disordered" evidence="1">
    <location>
        <begin position="1"/>
        <end position="33"/>
    </location>
</feature>
<evidence type="ECO:0000313" key="3">
    <source>
        <dbReference type="Proteomes" id="UP000515291"/>
    </source>
</evidence>
<name>A0A7G6U3R2_9BRAD</name>
<sequence length="152" mass="16895">MRGRKPKPTRLKALTGNPGKRPMNKNEPRPIPSFPDCPPELGPAAQREWTRLVRELSSLNMVTSLDRAALATYCGAYALWAEATEAIQKFGAMVKSPTGYPMQSPYISIANRQAEIMMRIASEFGFTPASRSRIAVPEEHRLPLFDQPNPGE</sequence>
<reference evidence="3" key="1">
    <citation type="journal article" date="2020" name="Mol. Plant Microbe">
        <title>Rhizobial microsymbionts of the narrowly endemic Oxytropis species growing in Kamchatka are characterized by significant genetic diversity and possess a set of genes that are associated with T3SS and T6SS secretion systems and can affect the development of symbiosis.</title>
        <authorList>
            <person name="Safronova V."/>
            <person name="Guro P."/>
            <person name="Sazanova A."/>
            <person name="Kuznetsova I."/>
            <person name="Belimov A."/>
            <person name="Yakubov V."/>
            <person name="Chirak E."/>
            <person name="Afonin A."/>
            <person name="Gogolev Y."/>
            <person name="Andronov E."/>
            <person name="Tikhonovich I."/>
        </authorList>
    </citation>
    <scope>NUCLEOTIDE SEQUENCE [LARGE SCALE GENOMIC DNA]</scope>
    <source>
        <strain evidence="3">581</strain>
    </source>
</reference>
<dbReference type="AlphaFoldDB" id="A0A7G6U3R2"/>
<dbReference type="EMBL" id="CP050292">
    <property type="protein sequence ID" value="QND73644.1"/>
    <property type="molecule type" value="Genomic_DNA"/>
</dbReference>
<organism evidence="2 3">
    <name type="scientific">Tardiphaga robiniae</name>
    <dbReference type="NCBI Taxonomy" id="943830"/>
    <lineage>
        <taxon>Bacteria</taxon>
        <taxon>Pseudomonadati</taxon>
        <taxon>Pseudomonadota</taxon>
        <taxon>Alphaproteobacteria</taxon>
        <taxon>Hyphomicrobiales</taxon>
        <taxon>Nitrobacteraceae</taxon>
        <taxon>Tardiphaga</taxon>
    </lineage>
</organism>
<dbReference type="NCBIfam" id="TIGR01558">
    <property type="entry name" value="sm_term_P27"/>
    <property type="match status" value="1"/>
</dbReference>
<proteinExistence type="predicted"/>
<dbReference type="Pfam" id="PF05119">
    <property type="entry name" value="Terminase_4"/>
    <property type="match status" value="1"/>
</dbReference>